<feature type="region of interest" description="Disordered" evidence="1">
    <location>
        <begin position="1"/>
        <end position="57"/>
    </location>
</feature>
<dbReference type="AlphaFoldDB" id="B9TE73"/>
<sequence length="179" mass="19532">SFRRLGAGRWRCNGRARRRDPGPPGDRGPASQACARSPFRAGRAEADPSNPDPRCRAAYRGPYVFHRAPRAQGVLTYANDVPPLPRACVHPDQPAADQHQPGDDLPMPQLRVRPCVLGSHRDQPHHQPQRHPEPCGGPADEHAHQAQAAADPAGRHAVLAVPARLPRRAGRHHIAPGHR</sequence>
<dbReference type="Proteomes" id="UP000008311">
    <property type="component" value="Unassembled WGS sequence"/>
</dbReference>
<name>B9TE73_RICCO</name>
<feature type="region of interest" description="Disordered" evidence="1">
    <location>
        <begin position="76"/>
        <end position="154"/>
    </location>
</feature>
<keyword evidence="3" id="KW-1185">Reference proteome</keyword>
<dbReference type="EMBL" id="EQ978784">
    <property type="protein sequence ID" value="EEF25841.1"/>
    <property type="molecule type" value="Genomic_DNA"/>
</dbReference>
<feature type="non-terminal residue" evidence="2">
    <location>
        <position position="1"/>
    </location>
</feature>
<feature type="non-terminal residue" evidence="2">
    <location>
        <position position="179"/>
    </location>
</feature>
<organism evidence="2 3">
    <name type="scientific">Ricinus communis</name>
    <name type="common">Castor bean</name>
    <dbReference type="NCBI Taxonomy" id="3988"/>
    <lineage>
        <taxon>Eukaryota</taxon>
        <taxon>Viridiplantae</taxon>
        <taxon>Streptophyta</taxon>
        <taxon>Embryophyta</taxon>
        <taxon>Tracheophyta</taxon>
        <taxon>Spermatophyta</taxon>
        <taxon>Magnoliopsida</taxon>
        <taxon>eudicotyledons</taxon>
        <taxon>Gunneridae</taxon>
        <taxon>Pentapetalae</taxon>
        <taxon>rosids</taxon>
        <taxon>fabids</taxon>
        <taxon>Malpighiales</taxon>
        <taxon>Euphorbiaceae</taxon>
        <taxon>Acalyphoideae</taxon>
        <taxon>Acalypheae</taxon>
        <taxon>Ricinus</taxon>
    </lineage>
</organism>
<proteinExistence type="predicted"/>
<feature type="compositionally biased region" description="Basic and acidic residues" evidence="1">
    <location>
        <begin position="119"/>
        <end position="144"/>
    </location>
</feature>
<accession>B9TE73</accession>
<evidence type="ECO:0000313" key="2">
    <source>
        <dbReference type="EMBL" id="EEF25841.1"/>
    </source>
</evidence>
<dbReference type="InParanoid" id="B9TE73"/>
<protein>
    <submittedName>
        <fullName evidence="2">Uncharacterized protein</fullName>
    </submittedName>
</protein>
<reference evidence="3" key="1">
    <citation type="journal article" date="2010" name="Nat. Biotechnol.">
        <title>Draft genome sequence of the oilseed species Ricinus communis.</title>
        <authorList>
            <person name="Chan A.P."/>
            <person name="Crabtree J."/>
            <person name="Zhao Q."/>
            <person name="Lorenzi H."/>
            <person name="Orvis J."/>
            <person name="Puiu D."/>
            <person name="Melake-Berhan A."/>
            <person name="Jones K.M."/>
            <person name="Redman J."/>
            <person name="Chen G."/>
            <person name="Cahoon E.B."/>
            <person name="Gedil M."/>
            <person name="Stanke M."/>
            <person name="Haas B.J."/>
            <person name="Wortman J.R."/>
            <person name="Fraser-Liggett C.M."/>
            <person name="Ravel J."/>
            <person name="Rabinowicz P.D."/>
        </authorList>
    </citation>
    <scope>NUCLEOTIDE SEQUENCE [LARGE SCALE GENOMIC DNA]</scope>
    <source>
        <strain evidence="3">cv. Hale</strain>
    </source>
</reference>
<evidence type="ECO:0000256" key="1">
    <source>
        <dbReference type="SAM" id="MobiDB-lite"/>
    </source>
</evidence>
<gene>
    <name evidence="2" type="ORF">RCOM_1824500</name>
</gene>
<evidence type="ECO:0000313" key="3">
    <source>
        <dbReference type="Proteomes" id="UP000008311"/>
    </source>
</evidence>